<gene>
    <name evidence="2" type="ORF">F7725_003783</name>
</gene>
<feature type="region of interest" description="Disordered" evidence="1">
    <location>
        <begin position="52"/>
        <end position="71"/>
    </location>
</feature>
<proteinExistence type="predicted"/>
<keyword evidence="3" id="KW-1185">Reference proteome</keyword>
<comment type="caution">
    <text evidence="2">The sequence shown here is derived from an EMBL/GenBank/DDBJ whole genome shotgun (WGS) entry which is preliminary data.</text>
</comment>
<evidence type="ECO:0000313" key="3">
    <source>
        <dbReference type="Proteomes" id="UP000518266"/>
    </source>
</evidence>
<evidence type="ECO:0000313" key="2">
    <source>
        <dbReference type="EMBL" id="KAF3846705.1"/>
    </source>
</evidence>
<dbReference type="OrthoDB" id="10599156at2759"/>
<sequence length="99" mass="10971">MESKTLDLLYLSHQQGQSSDGLLQRSDFSFRTDDEGGSRVDNRLATTFADSQLFPNSNSTGGGTKKTVSPLMNPDKLPLPYRIENAVPFLANVLDFFEL</sequence>
<dbReference type="AlphaFoldDB" id="A0A7J5YBB1"/>
<organism evidence="2 3">
    <name type="scientific">Dissostichus mawsoni</name>
    <name type="common">Antarctic cod</name>
    <dbReference type="NCBI Taxonomy" id="36200"/>
    <lineage>
        <taxon>Eukaryota</taxon>
        <taxon>Metazoa</taxon>
        <taxon>Chordata</taxon>
        <taxon>Craniata</taxon>
        <taxon>Vertebrata</taxon>
        <taxon>Euteleostomi</taxon>
        <taxon>Actinopterygii</taxon>
        <taxon>Neopterygii</taxon>
        <taxon>Teleostei</taxon>
        <taxon>Neoteleostei</taxon>
        <taxon>Acanthomorphata</taxon>
        <taxon>Eupercaria</taxon>
        <taxon>Perciformes</taxon>
        <taxon>Notothenioidei</taxon>
        <taxon>Nototheniidae</taxon>
        <taxon>Dissostichus</taxon>
    </lineage>
</organism>
<name>A0A7J5YBB1_DISMA</name>
<reference evidence="2 3" key="1">
    <citation type="submission" date="2020-03" db="EMBL/GenBank/DDBJ databases">
        <title>Dissostichus mawsoni Genome sequencing and assembly.</title>
        <authorList>
            <person name="Park H."/>
        </authorList>
    </citation>
    <scope>NUCLEOTIDE SEQUENCE [LARGE SCALE GENOMIC DNA]</scope>
    <source>
        <strain evidence="2">DM0001</strain>
        <tissue evidence="2">Muscle</tissue>
    </source>
</reference>
<accession>A0A7J5YBB1</accession>
<protein>
    <submittedName>
        <fullName evidence="2">Uncharacterized protein</fullName>
    </submittedName>
</protein>
<dbReference type="Proteomes" id="UP000518266">
    <property type="component" value="Unassembled WGS sequence"/>
</dbReference>
<evidence type="ECO:0000256" key="1">
    <source>
        <dbReference type="SAM" id="MobiDB-lite"/>
    </source>
</evidence>
<dbReference type="EMBL" id="JAAKFY010000014">
    <property type="protein sequence ID" value="KAF3846705.1"/>
    <property type="molecule type" value="Genomic_DNA"/>
</dbReference>